<evidence type="ECO:0000256" key="1">
    <source>
        <dbReference type="ARBA" id="ARBA00022837"/>
    </source>
</evidence>
<accession>A0A182TBB9</accession>
<protein>
    <recommendedName>
        <fullName evidence="2">EF-hand domain-containing protein</fullName>
    </recommendedName>
</protein>
<dbReference type="InterPro" id="IPR002048">
    <property type="entry name" value="EF_hand_dom"/>
</dbReference>
<dbReference type="VEuPathDB" id="VectorBase:AMAM023416"/>
<organism evidence="3 4">
    <name type="scientific">Anopheles maculatus</name>
    <dbReference type="NCBI Taxonomy" id="74869"/>
    <lineage>
        <taxon>Eukaryota</taxon>
        <taxon>Metazoa</taxon>
        <taxon>Ecdysozoa</taxon>
        <taxon>Arthropoda</taxon>
        <taxon>Hexapoda</taxon>
        <taxon>Insecta</taxon>
        <taxon>Pterygota</taxon>
        <taxon>Neoptera</taxon>
        <taxon>Endopterygota</taxon>
        <taxon>Diptera</taxon>
        <taxon>Nematocera</taxon>
        <taxon>Culicoidea</taxon>
        <taxon>Culicidae</taxon>
        <taxon>Anophelinae</taxon>
        <taxon>Anopheles</taxon>
        <taxon>Anopheles maculatus group</taxon>
    </lineage>
</organism>
<dbReference type="GO" id="GO:0005509">
    <property type="term" value="F:calcium ion binding"/>
    <property type="evidence" value="ECO:0007669"/>
    <property type="project" value="InterPro"/>
</dbReference>
<dbReference type="PROSITE" id="PS50222">
    <property type="entry name" value="EF_HAND_2"/>
    <property type="match status" value="1"/>
</dbReference>
<keyword evidence="1" id="KW-0106">Calcium</keyword>
<proteinExistence type="predicted"/>
<dbReference type="InterPro" id="IPR011992">
    <property type="entry name" value="EF-hand-dom_pair"/>
</dbReference>
<evidence type="ECO:0000313" key="3">
    <source>
        <dbReference type="EnsemblMetazoa" id="AMAM023416-PA"/>
    </source>
</evidence>
<evidence type="ECO:0000313" key="4">
    <source>
        <dbReference type="Proteomes" id="UP000075901"/>
    </source>
</evidence>
<dbReference type="AlphaFoldDB" id="A0A182TBB9"/>
<dbReference type="InterPro" id="IPR018247">
    <property type="entry name" value="EF_Hand_1_Ca_BS"/>
</dbReference>
<dbReference type="SUPFAM" id="SSF47473">
    <property type="entry name" value="EF-hand"/>
    <property type="match status" value="1"/>
</dbReference>
<dbReference type="PROSITE" id="PS00018">
    <property type="entry name" value="EF_HAND_1"/>
    <property type="match status" value="1"/>
</dbReference>
<reference evidence="4" key="1">
    <citation type="submission" date="2013-09" db="EMBL/GenBank/DDBJ databases">
        <title>The Genome Sequence of Anopheles maculatus species B.</title>
        <authorList>
            <consortium name="The Broad Institute Genomics Platform"/>
            <person name="Neafsey D.E."/>
            <person name="Besansky N."/>
            <person name="Howell P."/>
            <person name="Walton C."/>
            <person name="Young S.K."/>
            <person name="Zeng Q."/>
            <person name="Gargeya S."/>
            <person name="Fitzgerald M."/>
            <person name="Haas B."/>
            <person name="Abouelleil A."/>
            <person name="Allen A.W."/>
            <person name="Alvarado L."/>
            <person name="Arachchi H.M."/>
            <person name="Berlin A.M."/>
            <person name="Chapman S.B."/>
            <person name="Gainer-Dewar J."/>
            <person name="Goldberg J."/>
            <person name="Griggs A."/>
            <person name="Gujja S."/>
            <person name="Hansen M."/>
            <person name="Howarth C."/>
            <person name="Imamovic A."/>
            <person name="Ireland A."/>
            <person name="Larimer J."/>
            <person name="McCowan C."/>
            <person name="Murphy C."/>
            <person name="Pearson M."/>
            <person name="Poon T.W."/>
            <person name="Priest M."/>
            <person name="Roberts A."/>
            <person name="Saif S."/>
            <person name="Shea T."/>
            <person name="Sisk P."/>
            <person name="Sykes S."/>
            <person name="Wortman J."/>
            <person name="Nusbaum C."/>
            <person name="Birren B."/>
        </authorList>
    </citation>
    <scope>NUCLEOTIDE SEQUENCE [LARGE SCALE GENOMIC DNA]</scope>
    <source>
        <strain evidence="4">maculatus3</strain>
    </source>
</reference>
<reference evidence="3" key="2">
    <citation type="submission" date="2020-05" db="UniProtKB">
        <authorList>
            <consortium name="EnsemblMetazoa"/>
        </authorList>
    </citation>
    <scope>IDENTIFICATION</scope>
    <source>
        <strain evidence="3">maculatus3</strain>
    </source>
</reference>
<dbReference type="Proteomes" id="UP000075901">
    <property type="component" value="Unassembled WGS sequence"/>
</dbReference>
<dbReference type="Gene3D" id="1.10.238.10">
    <property type="entry name" value="EF-hand"/>
    <property type="match status" value="1"/>
</dbReference>
<dbReference type="EnsemblMetazoa" id="AMAM023416-RA">
    <property type="protein sequence ID" value="AMAM023416-PA"/>
    <property type="gene ID" value="AMAM023416"/>
</dbReference>
<sequence>MWDAYAKDPSTVMDWQLRYMNFMFDLEDASHDGTIDGDEFSIVCSSYGVDKNECQEAFKKMSKQYTELTEWYVRSFRSIDFNFMSRNTIPAIFRMPWNGFTSH</sequence>
<evidence type="ECO:0000259" key="2">
    <source>
        <dbReference type="PROSITE" id="PS50222"/>
    </source>
</evidence>
<feature type="domain" description="EF-hand" evidence="2">
    <location>
        <begin position="15"/>
        <end position="50"/>
    </location>
</feature>
<keyword evidence="4" id="KW-1185">Reference proteome</keyword>
<name>A0A182TBB9_9DIPT</name>